<evidence type="ECO:0000313" key="16">
    <source>
        <dbReference type="EMBL" id="GAG20740.1"/>
    </source>
</evidence>
<comment type="function">
    <text evidence="10">Bifunctional enzyme that catalyzes the epimerization of the S- and R-forms of NAD(P)HX and the dehydration of the S-form of NAD(P)HX at the expense of ADP, which is converted to AMP. This allows the repair of both epimers of NAD(P)HX, a damaged form of NAD(P)H that is a result of enzymatic or heat-dependent hydration.</text>
</comment>
<proteinExistence type="inferred from homology"/>
<comment type="cofactor">
    <cofactor evidence="1">
        <name>K(+)</name>
        <dbReference type="ChEBI" id="CHEBI:29103"/>
    </cofactor>
</comment>
<dbReference type="Pfam" id="PF03853">
    <property type="entry name" value="YjeF_N"/>
    <property type="match status" value="1"/>
</dbReference>
<evidence type="ECO:0000256" key="10">
    <source>
        <dbReference type="ARBA" id="ARBA00025153"/>
    </source>
</evidence>
<dbReference type="GO" id="GO:0052855">
    <property type="term" value="F:ADP-dependent NAD(P)H-hydrate dehydratase activity"/>
    <property type="evidence" value="ECO:0007669"/>
    <property type="project" value="UniProtKB-EC"/>
</dbReference>
<dbReference type="PANTHER" id="PTHR12592:SF0">
    <property type="entry name" value="ATP-DEPENDENT (S)-NAD(P)H-HYDRATE DEHYDRATASE"/>
    <property type="match status" value="1"/>
</dbReference>
<organism evidence="16">
    <name type="scientific">marine sediment metagenome</name>
    <dbReference type="NCBI Taxonomy" id="412755"/>
    <lineage>
        <taxon>unclassified sequences</taxon>
        <taxon>metagenomes</taxon>
        <taxon>ecological metagenomes</taxon>
    </lineage>
</organism>
<keyword evidence="7" id="KW-0521">NADP</keyword>
<keyword evidence="8" id="KW-0520">NAD</keyword>
<evidence type="ECO:0000256" key="3">
    <source>
        <dbReference type="ARBA" id="ARBA00009524"/>
    </source>
</evidence>
<dbReference type="EMBL" id="BARS01034305">
    <property type="protein sequence ID" value="GAG20740.1"/>
    <property type="molecule type" value="Genomic_DNA"/>
</dbReference>
<dbReference type="PROSITE" id="PS51383">
    <property type="entry name" value="YJEF_C_3"/>
    <property type="match status" value="1"/>
</dbReference>
<dbReference type="AlphaFoldDB" id="X0VR80"/>
<keyword evidence="9" id="KW-0456">Lyase</keyword>
<comment type="similarity">
    <text evidence="2">In the N-terminal section; belongs to the NnrE/AIBP family.</text>
</comment>
<feature type="non-terminal residue" evidence="16">
    <location>
        <position position="260"/>
    </location>
</feature>
<dbReference type="InterPro" id="IPR004443">
    <property type="entry name" value="YjeF_N_dom"/>
</dbReference>
<dbReference type="InterPro" id="IPR036652">
    <property type="entry name" value="YjeF_N_dom_sf"/>
</dbReference>
<evidence type="ECO:0000256" key="8">
    <source>
        <dbReference type="ARBA" id="ARBA00023027"/>
    </source>
</evidence>
<evidence type="ECO:0000256" key="6">
    <source>
        <dbReference type="ARBA" id="ARBA00022840"/>
    </source>
</evidence>
<sequence length="260" mass="27309">LRTVEDLYLGRSRDVLIDAIFGTGLSRSPEGLHREVIERVNAFNQPILSVDIPSGVNGDTGAVSDIAVRATCTVTFGLPKRGNLLQPGRELSGKLYVSHISFPPSLHCADSQVVTNRLASLSPRPAECHKGDFGDVLFVAGARAYLGAPLFASMSFLKAGGGYARLATPASIAPLLATRASEVVMVPLQETADGSIALSNLDGLCALADNVDMVVVGPGVSLNEETQELVRRLVSCTTKPILVDGDGLTAIASDGETVRR</sequence>
<protein>
    <recommendedName>
        <fullName evidence="4">ADP-dependent NAD(P)H-hydrate dehydratase</fullName>
        <ecNumber evidence="4">4.2.1.136</ecNumber>
    </recommendedName>
    <alternativeName>
        <fullName evidence="11">Nicotinamide nucleotide repair protein</fullName>
    </alternativeName>
</protein>
<name>X0VR80_9ZZZZ</name>
<evidence type="ECO:0000256" key="13">
    <source>
        <dbReference type="ARBA" id="ARBA00049209"/>
    </source>
</evidence>
<comment type="similarity">
    <text evidence="3">In the C-terminal section; belongs to the NnrD/CARKD family.</text>
</comment>
<comment type="catalytic activity">
    <reaction evidence="13">
        <text>(6S)-NADPHX + ADP = AMP + phosphate + NADPH + H(+)</text>
        <dbReference type="Rhea" id="RHEA:32235"/>
        <dbReference type="ChEBI" id="CHEBI:15378"/>
        <dbReference type="ChEBI" id="CHEBI:43474"/>
        <dbReference type="ChEBI" id="CHEBI:57783"/>
        <dbReference type="ChEBI" id="CHEBI:64076"/>
        <dbReference type="ChEBI" id="CHEBI:456215"/>
        <dbReference type="ChEBI" id="CHEBI:456216"/>
        <dbReference type="EC" id="4.2.1.136"/>
    </reaction>
</comment>
<dbReference type="SUPFAM" id="SSF53613">
    <property type="entry name" value="Ribokinase-like"/>
    <property type="match status" value="1"/>
</dbReference>
<dbReference type="Pfam" id="PF01256">
    <property type="entry name" value="Carb_kinase"/>
    <property type="match status" value="1"/>
</dbReference>
<dbReference type="GO" id="GO:0005524">
    <property type="term" value="F:ATP binding"/>
    <property type="evidence" value="ECO:0007669"/>
    <property type="project" value="UniProtKB-KW"/>
</dbReference>
<feature type="domain" description="YjeF N-terminal" evidence="15">
    <location>
        <begin position="1"/>
        <end position="108"/>
    </location>
</feature>
<evidence type="ECO:0000256" key="2">
    <source>
        <dbReference type="ARBA" id="ARBA00006001"/>
    </source>
</evidence>
<dbReference type="EC" id="4.2.1.136" evidence="4"/>
<feature type="non-terminal residue" evidence="16">
    <location>
        <position position="1"/>
    </location>
</feature>
<evidence type="ECO:0000259" key="14">
    <source>
        <dbReference type="PROSITE" id="PS51383"/>
    </source>
</evidence>
<keyword evidence="5" id="KW-0547">Nucleotide-binding</keyword>
<evidence type="ECO:0000256" key="12">
    <source>
        <dbReference type="ARBA" id="ARBA00048238"/>
    </source>
</evidence>
<keyword evidence="6" id="KW-0067">ATP-binding</keyword>
<comment type="catalytic activity">
    <reaction evidence="12">
        <text>(6S)-NADHX + ADP = AMP + phosphate + NADH + H(+)</text>
        <dbReference type="Rhea" id="RHEA:32223"/>
        <dbReference type="ChEBI" id="CHEBI:15378"/>
        <dbReference type="ChEBI" id="CHEBI:43474"/>
        <dbReference type="ChEBI" id="CHEBI:57945"/>
        <dbReference type="ChEBI" id="CHEBI:64074"/>
        <dbReference type="ChEBI" id="CHEBI:456215"/>
        <dbReference type="ChEBI" id="CHEBI:456216"/>
        <dbReference type="EC" id="4.2.1.136"/>
    </reaction>
</comment>
<dbReference type="PROSITE" id="PS51385">
    <property type="entry name" value="YJEF_N"/>
    <property type="match status" value="1"/>
</dbReference>
<reference evidence="16" key="1">
    <citation type="journal article" date="2014" name="Front. Microbiol.">
        <title>High frequency of phylogenetically diverse reductive dehalogenase-homologous genes in deep subseafloor sedimentary metagenomes.</title>
        <authorList>
            <person name="Kawai M."/>
            <person name="Futagami T."/>
            <person name="Toyoda A."/>
            <person name="Takaki Y."/>
            <person name="Nishi S."/>
            <person name="Hori S."/>
            <person name="Arai W."/>
            <person name="Tsubouchi T."/>
            <person name="Morono Y."/>
            <person name="Uchiyama I."/>
            <person name="Ito T."/>
            <person name="Fujiyama A."/>
            <person name="Inagaki F."/>
            <person name="Takami H."/>
        </authorList>
    </citation>
    <scope>NUCLEOTIDE SEQUENCE</scope>
    <source>
        <strain evidence="16">Expedition CK06-06</strain>
    </source>
</reference>
<feature type="domain" description="YjeF C-terminal" evidence="14">
    <location>
        <begin position="113"/>
        <end position="260"/>
    </location>
</feature>
<dbReference type="PANTHER" id="PTHR12592">
    <property type="entry name" value="ATP-DEPENDENT (S)-NAD(P)H-HYDRATE DEHYDRATASE FAMILY MEMBER"/>
    <property type="match status" value="1"/>
</dbReference>
<accession>X0VR80</accession>
<dbReference type="Gene3D" id="3.40.50.10260">
    <property type="entry name" value="YjeF N-terminal domain"/>
    <property type="match status" value="1"/>
</dbReference>
<evidence type="ECO:0000256" key="1">
    <source>
        <dbReference type="ARBA" id="ARBA00001958"/>
    </source>
</evidence>
<evidence type="ECO:0000256" key="5">
    <source>
        <dbReference type="ARBA" id="ARBA00022741"/>
    </source>
</evidence>
<dbReference type="SUPFAM" id="SSF64153">
    <property type="entry name" value="YjeF N-terminal domain-like"/>
    <property type="match status" value="1"/>
</dbReference>
<dbReference type="Gene3D" id="3.40.1190.20">
    <property type="match status" value="1"/>
</dbReference>
<dbReference type="InterPro" id="IPR029056">
    <property type="entry name" value="Ribokinase-like"/>
</dbReference>
<comment type="caution">
    <text evidence="16">The sequence shown here is derived from an EMBL/GenBank/DDBJ whole genome shotgun (WGS) entry which is preliminary data.</text>
</comment>
<evidence type="ECO:0000256" key="9">
    <source>
        <dbReference type="ARBA" id="ARBA00023239"/>
    </source>
</evidence>
<dbReference type="InterPro" id="IPR000631">
    <property type="entry name" value="CARKD"/>
</dbReference>
<dbReference type="GO" id="GO:0110051">
    <property type="term" value="P:metabolite repair"/>
    <property type="evidence" value="ECO:0007669"/>
    <property type="project" value="TreeGrafter"/>
</dbReference>
<evidence type="ECO:0000256" key="11">
    <source>
        <dbReference type="ARBA" id="ARBA00032624"/>
    </source>
</evidence>
<evidence type="ECO:0000259" key="15">
    <source>
        <dbReference type="PROSITE" id="PS51385"/>
    </source>
</evidence>
<gene>
    <name evidence="16" type="ORF">S01H1_53013</name>
</gene>
<evidence type="ECO:0000256" key="7">
    <source>
        <dbReference type="ARBA" id="ARBA00022857"/>
    </source>
</evidence>
<evidence type="ECO:0000256" key="4">
    <source>
        <dbReference type="ARBA" id="ARBA00013129"/>
    </source>
</evidence>